<dbReference type="PRINTS" id="PR00111">
    <property type="entry name" value="ABHYDROLASE"/>
</dbReference>
<feature type="domain" description="AB hydrolase-1" evidence="2">
    <location>
        <begin position="70"/>
        <end position="378"/>
    </location>
</feature>
<dbReference type="Gene3D" id="3.40.50.1820">
    <property type="entry name" value="alpha/beta hydrolase"/>
    <property type="match status" value="1"/>
</dbReference>
<name>A0ABR1F0P0_9ASCO</name>
<evidence type="ECO:0000259" key="2">
    <source>
        <dbReference type="Pfam" id="PF00561"/>
    </source>
</evidence>
<reference evidence="3 4" key="1">
    <citation type="submission" date="2024-03" db="EMBL/GenBank/DDBJ databases">
        <title>Genome-scale model development and genomic sequencing of the oleaginous clade Lipomyces.</title>
        <authorList>
            <consortium name="Lawrence Berkeley National Laboratory"/>
            <person name="Czajka J.J."/>
            <person name="Han Y."/>
            <person name="Kim J."/>
            <person name="Mondo S.J."/>
            <person name="Hofstad B.A."/>
            <person name="Robles A."/>
            <person name="Haridas S."/>
            <person name="Riley R."/>
            <person name="LaButti K."/>
            <person name="Pangilinan J."/>
            <person name="Andreopoulos W."/>
            <person name="Lipzen A."/>
            <person name="Yan J."/>
            <person name="Wang M."/>
            <person name="Ng V."/>
            <person name="Grigoriev I.V."/>
            <person name="Spatafora J.W."/>
            <person name="Magnuson J.K."/>
            <person name="Baker S.E."/>
            <person name="Pomraning K.R."/>
        </authorList>
    </citation>
    <scope>NUCLEOTIDE SEQUENCE [LARGE SCALE GENOMIC DNA]</scope>
    <source>
        <strain evidence="3 4">Phaff 52-87</strain>
    </source>
</reference>
<dbReference type="Pfam" id="PF00561">
    <property type="entry name" value="Abhydrolase_1"/>
    <property type="match status" value="1"/>
</dbReference>
<protein>
    <submittedName>
        <fullName evidence="3">Alpha/beta hydrolase</fullName>
    </submittedName>
</protein>
<sequence length="392" mass="44400">MPLPFREAVQQWWSPPSLEISEKKVLSFLPFFPEPDASRSAQSLQVELSPTRMINEFEITRTTEKVENDLVILHGYGAGLAFFIRNFDGLSRIAGWRLHALDLLGYGRSSRPKFRIKAKDKYEAVYAAESWFVDSIEEWRQKRGLDKFTLMAHSMGGYVGVAYALRYPERVKKLILVSPAGVPRDPFVIHDDAGESVSVDPMQLAAAELQPQQETTKPHTLHNSSGQYPHPVAKGELKRPIPSWLVFLWERHVSPFVFVRHTGPLGPQLVYLWTSNRFSMLPKEQAAALHDYVLGLFTARGSGEYAVTRLLAPGAYARIALIDRIKNLKVPTVWMYGENDWMDAEAGEKAAEIMRKNGVRSECKTISRAGHHLYLDNPEEFNAYVTTELKAS</sequence>
<dbReference type="SUPFAM" id="SSF53474">
    <property type="entry name" value="alpha/beta-Hydrolases"/>
    <property type="match status" value="1"/>
</dbReference>
<dbReference type="PANTHER" id="PTHR42886:SF29">
    <property type="entry name" value="PUMMELIG, ISOFORM A"/>
    <property type="match status" value="1"/>
</dbReference>
<dbReference type="GO" id="GO:0016787">
    <property type="term" value="F:hydrolase activity"/>
    <property type="evidence" value="ECO:0007669"/>
    <property type="project" value="UniProtKB-KW"/>
</dbReference>
<keyword evidence="4" id="KW-1185">Reference proteome</keyword>
<gene>
    <name evidence="3" type="ORF">BZA70DRAFT_283643</name>
</gene>
<dbReference type="RefSeq" id="XP_064766447.1">
    <property type="nucleotide sequence ID" value="XM_064913467.1"/>
</dbReference>
<comment type="similarity">
    <text evidence="1">Belongs to the peptidase S33 family. ABHD4/ABHD5 subfamily.</text>
</comment>
<keyword evidence="3" id="KW-0378">Hydrolase</keyword>
<dbReference type="GeneID" id="90038979"/>
<comment type="caution">
    <text evidence="3">The sequence shown here is derived from an EMBL/GenBank/DDBJ whole genome shotgun (WGS) entry which is preliminary data.</text>
</comment>
<proteinExistence type="inferred from homology"/>
<dbReference type="InterPro" id="IPR029058">
    <property type="entry name" value="AB_hydrolase_fold"/>
</dbReference>
<accession>A0ABR1F0P0</accession>
<organism evidence="3 4">
    <name type="scientific">Myxozyma melibiosi</name>
    <dbReference type="NCBI Taxonomy" id="54550"/>
    <lineage>
        <taxon>Eukaryota</taxon>
        <taxon>Fungi</taxon>
        <taxon>Dikarya</taxon>
        <taxon>Ascomycota</taxon>
        <taxon>Saccharomycotina</taxon>
        <taxon>Lipomycetes</taxon>
        <taxon>Lipomycetales</taxon>
        <taxon>Lipomycetaceae</taxon>
        <taxon>Myxozyma</taxon>
    </lineage>
</organism>
<dbReference type="EMBL" id="JBBJBU010000012">
    <property type="protein sequence ID" value="KAK7203414.1"/>
    <property type="molecule type" value="Genomic_DNA"/>
</dbReference>
<evidence type="ECO:0000313" key="3">
    <source>
        <dbReference type="EMBL" id="KAK7203414.1"/>
    </source>
</evidence>
<evidence type="ECO:0000313" key="4">
    <source>
        <dbReference type="Proteomes" id="UP001498771"/>
    </source>
</evidence>
<evidence type="ECO:0000256" key="1">
    <source>
        <dbReference type="ARBA" id="ARBA00038097"/>
    </source>
</evidence>
<dbReference type="PANTHER" id="PTHR42886">
    <property type="entry name" value="RE40534P-RELATED"/>
    <property type="match status" value="1"/>
</dbReference>
<dbReference type="Proteomes" id="UP001498771">
    <property type="component" value="Unassembled WGS sequence"/>
</dbReference>
<dbReference type="InterPro" id="IPR000073">
    <property type="entry name" value="AB_hydrolase_1"/>
</dbReference>